<protein>
    <submittedName>
        <fullName evidence="1">Uncharacterized protein</fullName>
    </submittedName>
</protein>
<dbReference type="Proteomes" id="UP000724686">
    <property type="component" value="Unassembled WGS sequence"/>
</dbReference>
<dbReference type="RefSeq" id="WP_205279746.1">
    <property type="nucleotide sequence ID" value="NZ_JAFFPU010000035.1"/>
</dbReference>
<gene>
    <name evidence="1" type="ORF">JWG45_09935</name>
</gene>
<name>A0ABS2UAS5_9LEPT</name>
<accession>A0ABS2UAS5</accession>
<evidence type="ECO:0000313" key="1">
    <source>
        <dbReference type="EMBL" id="MBM9577471.1"/>
    </source>
</evidence>
<organism evidence="1 2">
    <name type="scientific">Leptospira ainlahdjerensis</name>
    <dbReference type="NCBI Taxonomy" id="2810033"/>
    <lineage>
        <taxon>Bacteria</taxon>
        <taxon>Pseudomonadati</taxon>
        <taxon>Spirochaetota</taxon>
        <taxon>Spirochaetia</taxon>
        <taxon>Leptospirales</taxon>
        <taxon>Leptospiraceae</taxon>
        <taxon>Leptospira</taxon>
    </lineage>
</organism>
<keyword evidence="2" id="KW-1185">Reference proteome</keyword>
<proteinExistence type="predicted"/>
<dbReference type="EMBL" id="JAFFPU010000035">
    <property type="protein sequence ID" value="MBM9577471.1"/>
    <property type="molecule type" value="Genomic_DNA"/>
</dbReference>
<reference evidence="1 2" key="1">
    <citation type="submission" date="2021-02" db="EMBL/GenBank/DDBJ databases">
        <title>Leptospira ainlahdjerensis sp. nov., Leptospira ainazelensis sp. nov., Leptospira abararensis sp. nov. and Leptospira chreensis sp. nov., four new species isolated from water sources in Algeria.</title>
        <authorList>
            <person name="Amara Korba A."/>
            <person name="Kainiu M."/>
            <person name="Vincent A.T."/>
            <person name="Mariet J.-F."/>
            <person name="Veyrier F.J."/>
            <person name="Goarant C."/>
            <person name="Picardeau M."/>
        </authorList>
    </citation>
    <scope>NUCLEOTIDE SEQUENCE [LARGE SCALE GENOMIC DNA]</scope>
    <source>
        <strain evidence="1 2">201903070</strain>
    </source>
</reference>
<comment type="caution">
    <text evidence="1">The sequence shown here is derived from an EMBL/GenBank/DDBJ whole genome shotgun (WGS) entry which is preliminary data.</text>
</comment>
<evidence type="ECO:0000313" key="2">
    <source>
        <dbReference type="Proteomes" id="UP000724686"/>
    </source>
</evidence>
<sequence>MSVELCIGCNRNVSLFQTDLCEECLKENFQDLTRNIDKIRPSCSKFSPPVSKKNPCMRAV</sequence>